<comment type="caution">
    <text evidence="1">The sequence shown here is derived from an EMBL/GenBank/DDBJ whole genome shotgun (WGS) entry which is preliminary data.</text>
</comment>
<dbReference type="EMBL" id="PKOZ01000003">
    <property type="protein sequence ID" value="PQD95698.1"/>
    <property type="molecule type" value="Genomic_DNA"/>
</dbReference>
<keyword evidence="2" id="KW-1185">Reference proteome</keyword>
<dbReference type="AlphaFoldDB" id="A0A2S7N143"/>
<dbReference type="OrthoDB" id="2662123at2"/>
<sequence>MDELLLFIKDVGFPIVVTIYLLYRIEGKLEALNMSIQSLPVLLSELMKK</sequence>
<evidence type="ECO:0000313" key="2">
    <source>
        <dbReference type="Proteomes" id="UP000239663"/>
    </source>
</evidence>
<organism evidence="1 2">
    <name type="scientific">Pradoshia eiseniae</name>
    <dbReference type="NCBI Taxonomy" id="2064768"/>
    <lineage>
        <taxon>Bacteria</taxon>
        <taxon>Bacillati</taxon>
        <taxon>Bacillota</taxon>
        <taxon>Bacilli</taxon>
        <taxon>Bacillales</taxon>
        <taxon>Bacillaceae</taxon>
        <taxon>Pradoshia</taxon>
    </lineage>
</organism>
<protein>
    <submittedName>
        <fullName evidence="1">YvrJ family protein</fullName>
    </submittedName>
</protein>
<reference evidence="1 2" key="1">
    <citation type="submission" date="2017-12" db="EMBL/GenBank/DDBJ databases">
        <title>Taxonomic description and draft genome of Pradoshia cofamensis Gen. nov., sp. nov., a thermotolerant bacillale isolated from anterior gut of earthworm Eisenia fetida.</title>
        <authorList>
            <person name="Saha T."/>
            <person name="Chakraborty R."/>
        </authorList>
    </citation>
    <scope>NUCLEOTIDE SEQUENCE [LARGE SCALE GENOMIC DNA]</scope>
    <source>
        <strain evidence="1 2">EAG3</strain>
    </source>
</reference>
<proteinExistence type="predicted"/>
<name>A0A2S7N143_9BACI</name>
<dbReference type="InterPro" id="IPR024419">
    <property type="entry name" value="YvrJ"/>
</dbReference>
<dbReference type="Proteomes" id="UP000239663">
    <property type="component" value="Unassembled WGS sequence"/>
</dbReference>
<accession>A0A2S7N143</accession>
<evidence type="ECO:0000313" key="1">
    <source>
        <dbReference type="EMBL" id="PQD95698.1"/>
    </source>
</evidence>
<dbReference type="Pfam" id="PF12841">
    <property type="entry name" value="YvrJ"/>
    <property type="match status" value="1"/>
</dbReference>
<dbReference type="RefSeq" id="WP_104848845.1">
    <property type="nucleotide sequence ID" value="NZ_PKOZ01000003.1"/>
</dbReference>
<gene>
    <name evidence="1" type="ORF">CYL18_07340</name>
</gene>